<evidence type="ECO:0000313" key="2">
    <source>
        <dbReference type="Proteomes" id="UP000001603"/>
    </source>
</evidence>
<reference evidence="1 2" key="1">
    <citation type="journal article" date="2009" name="Proc. Natl. Acad. Sci. U.S.A.">
        <title>The genomic basis of trophic strategy in marine bacteria.</title>
        <authorList>
            <person name="Lauro F.M."/>
            <person name="McDougald D."/>
            <person name="Thomas T."/>
            <person name="Williams T.J."/>
            <person name="Egan S."/>
            <person name="Rice S."/>
            <person name="DeMaere M.Z."/>
            <person name="Ting L."/>
            <person name="Ertan H."/>
            <person name="Johnson J."/>
            <person name="Ferriera S."/>
            <person name="Lapidus A."/>
            <person name="Anderson I."/>
            <person name="Kyrpides N."/>
            <person name="Munk A.C."/>
            <person name="Detter C."/>
            <person name="Han C.S."/>
            <person name="Brown M.V."/>
            <person name="Robb F.T."/>
            <person name="Kjelleberg S."/>
            <person name="Cavicchioli R."/>
        </authorList>
    </citation>
    <scope>NUCLEOTIDE SEQUENCE [LARGE SCALE GENOMIC DNA]</scope>
    <source>
        <strain evidence="1 2">S14</strain>
    </source>
</reference>
<dbReference type="HOGENOM" id="CLU_173301_0_0_6"/>
<dbReference type="AlphaFoldDB" id="Q1ZQC0"/>
<protein>
    <recommendedName>
        <fullName evidence="3">DNA-binding protein</fullName>
    </recommendedName>
</protein>
<name>Q1ZQC0_PHOAS</name>
<proteinExistence type="predicted"/>
<gene>
    <name evidence="1" type="ORF">VAS14_01626</name>
</gene>
<dbReference type="EMBL" id="AAOJ01000003">
    <property type="protein sequence ID" value="EAS64377.1"/>
    <property type="molecule type" value="Genomic_DNA"/>
</dbReference>
<organism evidence="1 2">
    <name type="scientific">Photobacterium angustum (strain S14 / CCUG 15956)</name>
    <name type="common">Vibrio sp. (strain S14 / CCUG 15956)</name>
    <dbReference type="NCBI Taxonomy" id="314292"/>
    <lineage>
        <taxon>Bacteria</taxon>
        <taxon>Pseudomonadati</taxon>
        <taxon>Pseudomonadota</taxon>
        <taxon>Gammaproteobacteria</taxon>
        <taxon>Vibrionales</taxon>
        <taxon>Vibrionaceae</taxon>
        <taxon>Photobacterium</taxon>
    </lineage>
</organism>
<dbReference type="eggNOG" id="ENOG5032Y5A">
    <property type="taxonomic scope" value="Bacteria"/>
</dbReference>
<accession>Q1ZQC0</accession>
<dbReference type="Proteomes" id="UP000001603">
    <property type="component" value="Unassembled WGS sequence"/>
</dbReference>
<evidence type="ECO:0008006" key="3">
    <source>
        <dbReference type="Google" id="ProtNLM"/>
    </source>
</evidence>
<sequence length="85" mass="9767">MKTKGGLMSHTLLTTNELAERIKFSAKYINSTLRDSVFIEGKHYIRPFNGRKILYLWEEVESDLYKSATRNVHYIPMAGGRVCNG</sequence>
<evidence type="ECO:0000313" key="1">
    <source>
        <dbReference type="EMBL" id="EAS64377.1"/>
    </source>
</evidence>
<comment type="caution">
    <text evidence="1">The sequence shown here is derived from an EMBL/GenBank/DDBJ whole genome shotgun (WGS) entry which is preliminary data.</text>
</comment>